<feature type="repeat" description="ANK" evidence="3">
    <location>
        <begin position="303"/>
        <end position="335"/>
    </location>
</feature>
<organism evidence="4 5">
    <name type="scientific">Tritrichomonas foetus</name>
    <dbReference type="NCBI Taxonomy" id="1144522"/>
    <lineage>
        <taxon>Eukaryota</taxon>
        <taxon>Metamonada</taxon>
        <taxon>Parabasalia</taxon>
        <taxon>Tritrichomonadida</taxon>
        <taxon>Tritrichomonadidae</taxon>
        <taxon>Tritrichomonas</taxon>
    </lineage>
</organism>
<dbReference type="SMART" id="SM00248">
    <property type="entry name" value="ANK"/>
    <property type="match status" value="5"/>
</dbReference>
<dbReference type="PANTHER" id="PTHR24198:SF165">
    <property type="entry name" value="ANKYRIN REPEAT-CONTAINING PROTEIN-RELATED"/>
    <property type="match status" value="1"/>
</dbReference>
<dbReference type="EMBL" id="MLAK01000335">
    <property type="protein sequence ID" value="OHT14646.1"/>
    <property type="molecule type" value="Genomic_DNA"/>
</dbReference>
<evidence type="ECO:0000256" key="1">
    <source>
        <dbReference type="ARBA" id="ARBA00022737"/>
    </source>
</evidence>
<dbReference type="PROSITE" id="PS50088">
    <property type="entry name" value="ANK_REPEAT"/>
    <property type="match status" value="3"/>
</dbReference>
<dbReference type="Gene3D" id="1.25.40.20">
    <property type="entry name" value="Ankyrin repeat-containing domain"/>
    <property type="match status" value="1"/>
</dbReference>
<sequence>MKELFQTLIEAIKHDNADALKDIILNQLSAIILYIHFSTPEDRFFPLHSFLFDVAASINSEKCIEFLLNGIPILSTEEEDSPNKTEEIVDISEDDFETLSLLTIITTKEFYDEYNYHIQNSNKNSNNMPNDINNNSDCEEEEEEASNITDDYVSLCDWYARTDFNEDDYPETVFDAFYIAANTNVMSITTYLLSCGLDASRISKYGTTVFNGAVFRRNYDLIDLLNDYYVKQTGDALGRFPLHISTKIKDDELTEYLLNNDSNPNCEDFKGFTPLHLAAKLGHYAVAEVLIDYEADLNHRDYCGRTPIHIAAAYGQTDMCALLYEAGALPELIDRDGMTPLNLATLRKKKQAARFFEDLGMTNANIEDDRFQRKRKSNKEQHDAELRGKMRKVVYSLR</sequence>
<reference evidence="4" key="1">
    <citation type="submission" date="2016-10" db="EMBL/GenBank/DDBJ databases">
        <authorList>
            <person name="Benchimol M."/>
            <person name="Almeida L.G."/>
            <person name="Vasconcelos A.T."/>
            <person name="Perreira-Neves A."/>
            <person name="Rosa I.A."/>
            <person name="Tasca T."/>
            <person name="Bogo M.R."/>
            <person name="de Souza W."/>
        </authorList>
    </citation>
    <scope>NUCLEOTIDE SEQUENCE [LARGE SCALE GENOMIC DNA]</scope>
    <source>
        <strain evidence="4">K</strain>
    </source>
</reference>
<keyword evidence="1" id="KW-0677">Repeat</keyword>
<comment type="caution">
    <text evidence="4">The sequence shown here is derived from an EMBL/GenBank/DDBJ whole genome shotgun (WGS) entry which is preliminary data.</text>
</comment>
<feature type="repeat" description="ANK" evidence="3">
    <location>
        <begin position="237"/>
        <end position="269"/>
    </location>
</feature>
<feature type="repeat" description="ANK" evidence="3">
    <location>
        <begin position="270"/>
        <end position="302"/>
    </location>
</feature>
<name>A0A1J4KY58_9EUKA</name>
<dbReference type="OrthoDB" id="194358at2759"/>
<gene>
    <name evidence="4" type="ORF">TRFO_14951</name>
</gene>
<evidence type="ECO:0000313" key="4">
    <source>
        <dbReference type="EMBL" id="OHT14646.1"/>
    </source>
</evidence>
<dbReference type="PROSITE" id="PS50297">
    <property type="entry name" value="ANK_REP_REGION"/>
    <property type="match status" value="2"/>
</dbReference>
<dbReference type="GeneID" id="94832815"/>
<keyword evidence="5" id="KW-1185">Reference proteome</keyword>
<dbReference type="Pfam" id="PF12796">
    <property type="entry name" value="Ank_2"/>
    <property type="match status" value="1"/>
</dbReference>
<evidence type="ECO:0000256" key="3">
    <source>
        <dbReference type="PROSITE-ProRule" id="PRU00023"/>
    </source>
</evidence>
<dbReference type="Proteomes" id="UP000179807">
    <property type="component" value="Unassembled WGS sequence"/>
</dbReference>
<dbReference type="InterPro" id="IPR002110">
    <property type="entry name" value="Ankyrin_rpt"/>
</dbReference>
<dbReference type="VEuPathDB" id="TrichDB:TRFO_14951"/>
<dbReference type="InterPro" id="IPR036770">
    <property type="entry name" value="Ankyrin_rpt-contain_sf"/>
</dbReference>
<dbReference type="SUPFAM" id="SSF48403">
    <property type="entry name" value="Ankyrin repeat"/>
    <property type="match status" value="1"/>
</dbReference>
<dbReference type="PANTHER" id="PTHR24198">
    <property type="entry name" value="ANKYRIN REPEAT AND PROTEIN KINASE DOMAIN-CONTAINING PROTEIN"/>
    <property type="match status" value="1"/>
</dbReference>
<dbReference type="Pfam" id="PF00023">
    <property type="entry name" value="Ank"/>
    <property type="match status" value="1"/>
</dbReference>
<accession>A0A1J4KY58</accession>
<evidence type="ECO:0000256" key="2">
    <source>
        <dbReference type="ARBA" id="ARBA00023043"/>
    </source>
</evidence>
<protein>
    <submittedName>
        <fullName evidence="4">Uncharacterized protein</fullName>
    </submittedName>
</protein>
<proteinExistence type="predicted"/>
<dbReference type="RefSeq" id="XP_068367782.1">
    <property type="nucleotide sequence ID" value="XM_068498111.1"/>
</dbReference>
<evidence type="ECO:0000313" key="5">
    <source>
        <dbReference type="Proteomes" id="UP000179807"/>
    </source>
</evidence>
<dbReference type="AlphaFoldDB" id="A0A1J4KY58"/>
<keyword evidence="2 3" id="KW-0040">ANK repeat</keyword>